<comment type="caution">
    <text evidence="2">The sequence shown here is derived from an EMBL/GenBank/DDBJ whole genome shotgun (WGS) entry which is preliminary data.</text>
</comment>
<gene>
    <name evidence="2" type="ORF">BK662_27235</name>
</gene>
<proteinExistence type="predicted"/>
<sequence>MRMINLTKGRKGPVIDGLHAGQANGFPSAGEMAGAKSTAKNRTKAQKKSALNTFMSVLR</sequence>
<evidence type="ECO:0000256" key="1">
    <source>
        <dbReference type="SAM" id="MobiDB-lite"/>
    </source>
</evidence>
<name>A0A423HHM8_9PSED</name>
<feature type="compositionally biased region" description="Polar residues" evidence="1">
    <location>
        <begin position="49"/>
        <end position="59"/>
    </location>
</feature>
<reference evidence="2 3" key="1">
    <citation type="submission" date="2016-10" db="EMBL/GenBank/DDBJ databases">
        <title>Comparative genome analysis of multiple Pseudomonas spp. focuses on biocontrol and plant growth promoting traits.</title>
        <authorList>
            <person name="Tao X.-Y."/>
            <person name="Taylor C.G."/>
        </authorList>
    </citation>
    <scope>NUCLEOTIDE SEQUENCE [LARGE SCALE GENOMIC DNA]</scope>
    <source>
        <strain evidence="2 3">36C6</strain>
    </source>
</reference>
<organism evidence="2 3">
    <name type="scientific">Pseudomonas frederiksbergensis</name>
    <dbReference type="NCBI Taxonomy" id="104087"/>
    <lineage>
        <taxon>Bacteria</taxon>
        <taxon>Pseudomonadati</taxon>
        <taxon>Pseudomonadota</taxon>
        <taxon>Gammaproteobacteria</taxon>
        <taxon>Pseudomonadales</taxon>
        <taxon>Pseudomonadaceae</taxon>
        <taxon>Pseudomonas</taxon>
    </lineage>
</organism>
<dbReference type="EMBL" id="MOBM01000039">
    <property type="protein sequence ID" value="RON12695.1"/>
    <property type="molecule type" value="Genomic_DNA"/>
</dbReference>
<protein>
    <submittedName>
        <fullName evidence="2">Uncharacterized protein</fullName>
    </submittedName>
</protein>
<feature type="region of interest" description="Disordered" evidence="1">
    <location>
        <begin position="27"/>
        <end position="59"/>
    </location>
</feature>
<evidence type="ECO:0000313" key="3">
    <source>
        <dbReference type="Proteomes" id="UP000284002"/>
    </source>
</evidence>
<dbReference type="Proteomes" id="UP000284002">
    <property type="component" value="Unassembled WGS sequence"/>
</dbReference>
<evidence type="ECO:0000313" key="2">
    <source>
        <dbReference type="EMBL" id="RON12695.1"/>
    </source>
</evidence>
<dbReference type="AlphaFoldDB" id="A0A423HHM8"/>
<accession>A0A423HHM8</accession>